<accession>A0A1C1A1P2</accession>
<evidence type="ECO:0000313" key="3">
    <source>
        <dbReference type="Proteomes" id="UP000093309"/>
    </source>
</evidence>
<dbReference type="OrthoDB" id="9808130at2"/>
<evidence type="ECO:0000259" key="1">
    <source>
        <dbReference type="PROSITE" id="PS51502"/>
    </source>
</evidence>
<feature type="domain" description="Stress-response A/B barrel" evidence="1">
    <location>
        <begin position="6"/>
        <end position="98"/>
    </location>
</feature>
<reference evidence="3" key="1">
    <citation type="submission" date="2016-05" db="EMBL/GenBank/DDBJ databases">
        <title>Paenibacillus oryzae. sp. nov., isolated from the rice root.</title>
        <authorList>
            <person name="Zhang J."/>
            <person name="Zhang X."/>
        </authorList>
    </citation>
    <scope>NUCLEOTIDE SEQUENCE [LARGE SCALE GENOMIC DNA]</scope>
    <source>
        <strain evidence="3">KCTC13222</strain>
    </source>
</reference>
<organism evidence="2 3">
    <name type="scientific">Paenibacillus pectinilyticus</name>
    <dbReference type="NCBI Taxonomy" id="512399"/>
    <lineage>
        <taxon>Bacteria</taxon>
        <taxon>Bacillati</taxon>
        <taxon>Bacillota</taxon>
        <taxon>Bacilli</taxon>
        <taxon>Bacillales</taxon>
        <taxon>Paenibacillaceae</taxon>
        <taxon>Paenibacillus</taxon>
    </lineage>
</organism>
<comment type="caution">
    <text evidence="2">The sequence shown here is derived from an EMBL/GenBank/DDBJ whole genome shotgun (WGS) entry which is preliminary data.</text>
</comment>
<sequence>MNTTSIKHMVVFKLHAGKENAAAEQFLKMSAEELAPIPGVEQFEVLRQVSPKADYDYGFSMVFANQAAYEAYNNHPVHTQYVAERWMKEVSSFQEIDFQIIA</sequence>
<dbReference type="Proteomes" id="UP000093309">
    <property type="component" value="Unassembled WGS sequence"/>
</dbReference>
<dbReference type="InterPro" id="IPR013097">
    <property type="entry name" value="Dabb"/>
</dbReference>
<protein>
    <submittedName>
        <fullName evidence="2">Stress responsive protein</fullName>
    </submittedName>
</protein>
<dbReference type="RefSeq" id="WP_065853297.1">
    <property type="nucleotide sequence ID" value="NZ_LYPC01000020.1"/>
</dbReference>
<dbReference type="Gene3D" id="3.30.70.100">
    <property type="match status" value="1"/>
</dbReference>
<evidence type="ECO:0000313" key="2">
    <source>
        <dbReference type="EMBL" id="OCT14445.1"/>
    </source>
</evidence>
<dbReference type="PROSITE" id="PS51502">
    <property type="entry name" value="S_R_A_B_BARREL"/>
    <property type="match status" value="1"/>
</dbReference>
<dbReference type="AlphaFoldDB" id="A0A1C1A1P2"/>
<gene>
    <name evidence="2" type="ORF">A8709_26940</name>
</gene>
<name>A0A1C1A1P2_9BACL</name>
<dbReference type="SUPFAM" id="SSF54909">
    <property type="entry name" value="Dimeric alpha+beta barrel"/>
    <property type="match status" value="1"/>
</dbReference>
<keyword evidence="3" id="KW-1185">Reference proteome</keyword>
<dbReference type="EMBL" id="LYPC01000020">
    <property type="protein sequence ID" value="OCT14445.1"/>
    <property type="molecule type" value="Genomic_DNA"/>
</dbReference>
<dbReference type="SMART" id="SM00886">
    <property type="entry name" value="Dabb"/>
    <property type="match status" value="1"/>
</dbReference>
<dbReference type="Pfam" id="PF07876">
    <property type="entry name" value="Dabb"/>
    <property type="match status" value="1"/>
</dbReference>
<proteinExistence type="predicted"/>
<dbReference type="InterPro" id="IPR011008">
    <property type="entry name" value="Dimeric_a/b-barrel"/>
</dbReference>
<dbReference type="STRING" id="512399.A8709_26940"/>